<feature type="transmembrane region" description="Helical" evidence="1">
    <location>
        <begin position="17"/>
        <end position="34"/>
    </location>
</feature>
<dbReference type="RefSeq" id="WP_099472118.1">
    <property type="nucleotide sequence ID" value="NZ_CP041025.1"/>
</dbReference>
<dbReference type="OrthoDB" id="7852914at2"/>
<feature type="transmembrane region" description="Helical" evidence="1">
    <location>
        <begin position="123"/>
        <end position="142"/>
    </location>
</feature>
<proteinExistence type="predicted"/>
<dbReference type="InParanoid" id="A0A2G4YSJ7"/>
<keyword evidence="1" id="KW-0812">Transmembrane</keyword>
<gene>
    <name evidence="2" type="ORF">CRD36_07420</name>
</gene>
<accession>A0A2G4YSJ7</accession>
<evidence type="ECO:0000313" key="3">
    <source>
        <dbReference type="Proteomes" id="UP000229730"/>
    </source>
</evidence>
<dbReference type="Proteomes" id="UP000229730">
    <property type="component" value="Unassembled WGS sequence"/>
</dbReference>
<protein>
    <submittedName>
        <fullName evidence="2">Uncharacterized protein</fullName>
    </submittedName>
</protein>
<feature type="transmembrane region" description="Helical" evidence="1">
    <location>
        <begin position="80"/>
        <end position="103"/>
    </location>
</feature>
<dbReference type="AlphaFoldDB" id="A0A2G4YSJ7"/>
<keyword evidence="1" id="KW-0472">Membrane</keyword>
<keyword evidence="1" id="KW-1133">Transmembrane helix</keyword>
<reference evidence="2 3" key="1">
    <citation type="submission" date="2017-10" db="EMBL/GenBank/DDBJ databases">
        <title>Frigbacter circumglobatus gen. nov. sp. nov., isolated from sediment cultured in situ.</title>
        <authorList>
            <person name="Zhao Z."/>
        </authorList>
    </citation>
    <scope>NUCLEOTIDE SEQUENCE [LARGE SCALE GENOMIC DNA]</scope>
    <source>
        <strain evidence="2 3">ZYL</strain>
    </source>
</reference>
<comment type="caution">
    <text evidence="2">The sequence shown here is derived from an EMBL/GenBank/DDBJ whole genome shotgun (WGS) entry which is preliminary data.</text>
</comment>
<dbReference type="EMBL" id="PDEM01000016">
    <property type="protein sequence ID" value="PHZ85230.1"/>
    <property type="molecule type" value="Genomic_DNA"/>
</dbReference>
<evidence type="ECO:0000313" key="2">
    <source>
        <dbReference type="EMBL" id="PHZ85230.1"/>
    </source>
</evidence>
<feature type="transmembrane region" description="Helical" evidence="1">
    <location>
        <begin position="163"/>
        <end position="184"/>
    </location>
</feature>
<evidence type="ECO:0000256" key="1">
    <source>
        <dbReference type="SAM" id="Phobius"/>
    </source>
</evidence>
<name>A0A2G4YSJ7_9PROT</name>
<feature type="transmembrane region" description="Helical" evidence="1">
    <location>
        <begin position="46"/>
        <end position="68"/>
    </location>
</feature>
<organism evidence="2 3">
    <name type="scientific">Paremcibacter congregatus</name>
    <dbReference type="NCBI Taxonomy" id="2043170"/>
    <lineage>
        <taxon>Bacteria</taxon>
        <taxon>Pseudomonadati</taxon>
        <taxon>Pseudomonadota</taxon>
        <taxon>Alphaproteobacteria</taxon>
        <taxon>Emcibacterales</taxon>
        <taxon>Emcibacteraceae</taxon>
        <taxon>Paremcibacter</taxon>
    </lineage>
</organism>
<keyword evidence="3" id="KW-1185">Reference proteome</keyword>
<sequence length="205" mass="23482">MPLGLEKLHKAETHREALIKFLLLLGLLIAYFSYLSYEYGLMTGGLVALLTWSFFVLCTPVADAGFLLDFPIRLIFGFRMLYSEIIVWVLAISVNTYGLLFTQSVYEKTILTILLKKILITPVPYWSIILLSGTGTFLSIYFGDEMLDVLRHRDRAKYHQHAFKLKIVAVISLFTLIFLSYYFLLDSLDIDIQEIKVSHTIAPLS</sequence>